<evidence type="ECO:0000256" key="4">
    <source>
        <dbReference type="ARBA" id="ARBA00022763"/>
    </source>
</evidence>
<dbReference type="PANTHER" id="PTHR47810">
    <property type="entry name" value="DNA LIGASE"/>
    <property type="match status" value="1"/>
</dbReference>
<dbReference type="Gene3D" id="3.30.1490.70">
    <property type="match status" value="1"/>
</dbReference>
<dbReference type="EMBL" id="CACVAT010000647">
    <property type="protein sequence ID" value="CAA6830896.1"/>
    <property type="molecule type" value="Genomic_DNA"/>
</dbReference>
<feature type="chain" id="PRO_5027952607" evidence="7">
    <location>
        <begin position="25"/>
        <end position="282"/>
    </location>
</feature>
<evidence type="ECO:0000256" key="3">
    <source>
        <dbReference type="ARBA" id="ARBA00022705"/>
    </source>
</evidence>
<evidence type="ECO:0000259" key="8">
    <source>
        <dbReference type="PROSITE" id="PS50160"/>
    </source>
</evidence>
<dbReference type="PROSITE" id="PS50160">
    <property type="entry name" value="DNA_LIGASE_A3"/>
    <property type="match status" value="1"/>
</dbReference>
<keyword evidence="4" id="KW-0227">DNA damage</keyword>
<dbReference type="GO" id="GO:0006310">
    <property type="term" value="P:DNA recombination"/>
    <property type="evidence" value="ECO:0007669"/>
    <property type="project" value="InterPro"/>
</dbReference>
<dbReference type="InterPro" id="IPR012310">
    <property type="entry name" value="DNA_ligase_ATP-dep_cent"/>
</dbReference>
<dbReference type="InterPro" id="IPR029319">
    <property type="entry name" value="DNA_ligase_OB"/>
</dbReference>
<dbReference type="CDD" id="cd08041">
    <property type="entry name" value="OBF_kDNA_ligase_like"/>
    <property type="match status" value="1"/>
</dbReference>
<evidence type="ECO:0000256" key="5">
    <source>
        <dbReference type="ARBA" id="ARBA00023204"/>
    </source>
</evidence>
<dbReference type="InterPro" id="IPR050326">
    <property type="entry name" value="NAD_dep_DNA_ligaseB"/>
</dbReference>
<dbReference type="CDD" id="cd07896">
    <property type="entry name" value="Adenylation_kDNA_ligase_like"/>
    <property type="match status" value="1"/>
</dbReference>
<dbReference type="SUPFAM" id="SSF50249">
    <property type="entry name" value="Nucleic acid-binding proteins"/>
    <property type="match status" value="1"/>
</dbReference>
<keyword evidence="7" id="KW-0732">Signal</keyword>
<feature type="signal peptide" evidence="7">
    <location>
        <begin position="1"/>
        <end position="24"/>
    </location>
</feature>
<dbReference type="GO" id="GO:0005524">
    <property type="term" value="F:ATP binding"/>
    <property type="evidence" value="ECO:0007669"/>
    <property type="project" value="InterPro"/>
</dbReference>
<keyword evidence="5" id="KW-0234">DNA repair</keyword>
<proteinExistence type="predicted"/>
<dbReference type="InterPro" id="IPR012340">
    <property type="entry name" value="NA-bd_OB-fold"/>
</dbReference>
<dbReference type="PANTHER" id="PTHR47810:SF1">
    <property type="entry name" value="DNA LIGASE B"/>
    <property type="match status" value="1"/>
</dbReference>
<evidence type="ECO:0000256" key="7">
    <source>
        <dbReference type="SAM" id="SignalP"/>
    </source>
</evidence>
<evidence type="ECO:0000256" key="6">
    <source>
        <dbReference type="ARBA" id="ARBA00034003"/>
    </source>
</evidence>
<dbReference type="SUPFAM" id="SSF56091">
    <property type="entry name" value="DNA ligase/mRNA capping enzyme, catalytic domain"/>
    <property type="match status" value="1"/>
</dbReference>
<dbReference type="Pfam" id="PF14743">
    <property type="entry name" value="DNA_ligase_OB_2"/>
    <property type="match status" value="1"/>
</dbReference>
<name>A0A6S6UC64_9GAMM</name>
<dbReference type="EC" id="6.5.1.1" evidence="9"/>
<dbReference type="GO" id="GO:0003910">
    <property type="term" value="F:DNA ligase (ATP) activity"/>
    <property type="evidence" value="ECO:0007669"/>
    <property type="project" value="UniProtKB-EC"/>
</dbReference>
<sequence length="282" mass="32242">MKKINSISLLVSVILSVSPLSVHAESGDTPQLLLAKVYKKSSDLSHYWASEKYDGVRAYWNGQQFISRQGNVYHAPDWFTQSFPKHPLDGELWLARNSFEQLLSTVSKDTPVDDEWRQLTYRVFELPEASGTFSERIVALESLLNNIDNPYLKLVEQYRVRSHKALMEKLDDVVNAGAEGLMLHHENAVYTTGRSDDLLKVKRYEDAEARVIRHLPGKGKYTGMMGALLLETPEGIRFKIGSGFSDAERQHPPAIDSVVTYKYYGRTKRDKPRFASFIRVWE</sequence>
<dbReference type="AlphaFoldDB" id="A0A6S6UC64"/>
<dbReference type="Gene3D" id="2.40.50.140">
    <property type="entry name" value="Nucleic acid-binding proteins"/>
    <property type="match status" value="1"/>
</dbReference>
<gene>
    <name evidence="9" type="ORF">HELGO_WM27461</name>
</gene>
<reference evidence="9" key="1">
    <citation type="submission" date="2020-01" db="EMBL/GenBank/DDBJ databases">
        <authorList>
            <person name="Meier V. D."/>
            <person name="Meier V D."/>
        </authorList>
    </citation>
    <scope>NUCLEOTIDE SEQUENCE</scope>
    <source>
        <strain evidence="9">HLG_WM_MAG_09</strain>
    </source>
</reference>
<dbReference type="Pfam" id="PF01068">
    <property type="entry name" value="DNA_ligase_A_M"/>
    <property type="match status" value="1"/>
</dbReference>
<evidence type="ECO:0000256" key="1">
    <source>
        <dbReference type="ARBA" id="ARBA00001968"/>
    </source>
</evidence>
<keyword evidence="2 9" id="KW-0436">Ligase</keyword>
<comment type="catalytic activity">
    <reaction evidence="6">
        <text>ATP + (deoxyribonucleotide)n-3'-hydroxyl + 5'-phospho-(deoxyribonucleotide)m = (deoxyribonucleotide)n+m + AMP + diphosphate.</text>
        <dbReference type="EC" id="6.5.1.1"/>
    </reaction>
</comment>
<evidence type="ECO:0000313" key="9">
    <source>
        <dbReference type="EMBL" id="CAA6830896.1"/>
    </source>
</evidence>
<accession>A0A6S6UC64</accession>
<dbReference type="Gene3D" id="3.30.470.30">
    <property type="entry name" value="DNA ligase/mRNA capping enzyme"/>
    <property type="match status" value="1"/>
</dbReference>
<evidence type="ECO:0000256" key="2">
    <source>
        <dbReference type="ARBA" id="ARBA00022598"/>
    </source>
</evidence>
<dbReference type="GO" id="GO:0006281">
    <property type="term" value="P:DNA repair"/>
    <property type="evidence" value="ECO:0007669"/>
    <property type="project" value="UniProtKB-KW"/>
</dbReference>
<dbReference type="GO" id="GO:0006260">
    <property type="term" value="P:DNA replication"/>
    <property type="evidence" value="ECO:0007669"/>
    <property type="project" value="UniProtKB-KW"/>
</dbReference>
<organism evidence="9">
    <name type="scientific">uncultured Thiotrichaceae bacterium</name>
    <dbReference type="NCBI Taxonomy" id="298394"/>
    <lineage>
        <taxon>Bacteria</taxon>
        <taxon>Pseudomonadati</taxon>
        <taxon>Pseudomonadota</taxon>
        <taxon>Gammaproteobacteria</taxon>
        <taxon>Thiotrichales</taxon>
        <taxon>Thiotrichaceae</taxon>
        <taxon>environmental samples</taxon>
    </lineage>
</organism>
<keyword evidence="3" id="KW-0235">DNA replication</keyword>
<comment type="cofactor">
    <cofactor evidence="1">
        <name>a divalent metal cation</name>
        <dbReference type="ChEBI" id="CHEBI:60240"/>
    </cofactor>
</comment>
<dbReference type="NCBIfam" id="NF006592">
    <property type="entry name" value="PRK09125.1"/>
    <property type="match status" value="1"/>
</dbReference>
<protein>
    <submittedName>
        <fullName evidence="9">DNA ligase (ATP) (EC)</fullName>
        <ecNumber evidence="9">6.5.1.1</ecNumber>
    </submittedName>
</protein>
<feature type="domain" description="ATP-dependent DNA ligase family profile" evidence="8">
    <location>
        <begin position="132"/>
        <end position="234"/>
    </location>
</feature>